<evidence type="ECO:0000313" key="3">
    <source>
        <dbReference type="EMBL" id="KOA48838.1"/>
    </source>
</evidence>
<dbReference type="EMBL" id="AWFK01000011">
    <property type="protein sequence ID" value="KOA48838.1"/>
    <property type="molecule type" value="Genomic_DNA"/>
</dbReference>
<dbReference type="GO" id="GO:0016757">
    <property type="term" value="F:glycosyltransferase activity"/>
    <property type="evidence" value="ECO:0007669"/>
    <property type="project" value="UniProtKB-KW"/>
</dbReference>
<dbReference type="PANTHER" id="PTHR12526">
    <property type="entry name" value="GLYCOSYLTRANSFERASE"/>
    <property type="match status" value="1"/>
</dbReference>
<evidence type="ECO:0000313" key="4">
    <source>
        <dbReference type="Proteomes" id="UP000037239"/>
    </source>
</evidence>
<dbReference type="InterPro" id="IPR001296">
    <property type="entry name" value="Glyco_trans_1"/>
</dbReference>
<evidence type="ECO:0000259" key="2">
    <source>
        <dbReference type="Pfam" id="PF00534"/>
    </source>
</evidence>
<dbReference type="Gene3D" id="3.40.50.2000">
    <property type="entry name" value="Glycogen Phosphorylase B"/>
    <property type="match status" value="2"/>
</dbReference>
<comment type="caution">
    <text evidence="3">The sequence shown here is derived from an EMBL/GenBank/DDBJ whole genome shotgun (WGS) entry which is preliminary data.</text>
</comment>
<accession>A0AB34T8G4</accession>
<protein>
    <recommendedName>
        <fullName evidence="2">Glycosyl transferase family 1 domain-containing protein</fullName>
    </recommendedName>
</protein>
<sequence>MEAGGTQSLLMNIYRNIDRTKVQFDFLVEYKEKQFYDDEIESLGGRVYRTSVREDLNVFNFYNTLRLFFANHREYKIVHVHPFTIGYFCLRAADKAGIPVRIAHSHSNGLVRNGAYVVKRGLQKIYPWHATDLFACSEEAGTYLFRDRQFNVLNNGIDVQQFKANDTTRAMMRHELGVADDELVIGNIGRLHPSKNQKFLLHVFKALREYRSNSTLLIVGNGDLKQELKEERDALGLHENVRFLGNRSDIAKLEQAFDVLVMPSQFEGLGIVAIESQAAGIPTVASTGFPEDVEITPLLIRKELSDSPESWAETVLKQINNPLRHTDTSQAIIDAGYDIKRIAKKMQQFYLGKYYDAELNQ</sequence>
<dbReference type="PANTHER" id="PTHR12526:SF637">
    <property type="entry name" value="GLYCOSYLTRANSFERASE EPSF-RELATED"/>
    <property type="match status" value="1"/>
</dbReference>
<organism evidence="3 4">
    <name type="scientific">Bifidobacterium animalis subsp. animalis MCC 0483</name>
    <dbReference type="NCBI Taxonomy" id="1365955"/>
    <lineage>
        <taxon>Bacteria</taxon>
        <taxon>Bacillati</taxon>
        <taxon>Actinomycetota</taxon>
        <taxon>Actinomycetes</taxon>
        <taxon>Bifidobacteriales</taxon>
        <taxon>Bifidobacteriaceae</taxon>
        <taxon>Bifidobacterium</taxon>
    </lineage>
</organism>
<dbReference type="SUPFAM" id="SSF53756">
    <property type="entry name" value="UDP-Glycosyltransferase/glycogen phosphorylase"/>
    <property type="match status" value="1"/>
</dbReference>
<name>A0AB34T8G4_9BIFI</name>
<proteinExistence type="predicted"/>
<dbReference type="Proteomes" id="UP000037239">
    <property type="component" value="Unassembled WGS sequence"/>
</dbReference>
<dbReference type="AlphaFoldDB" id="A0AB34T8G4"/>
<keyword evidence="1" id="KW-0808">Transferase</keyword>
<gene>
    <name evidence="3" type="ORF">BAAM0483_06885</name>
</gene>
<reference evidence="3 4" key="1">
    <citation type="journal article" date="2015" name="Int J Genomics">
        <title>Comparative Genomics Revealed Genetic Diversity and Species/Strain-Level Differences in Carbohydrate Metabolism of Three Probiotic Bifidobacterial Species.</title>
        <authorList>
            <person name="Odamaki T."/>
            <person name="Horigome A."/>
            <person name="Sugahara H."/>
            <person name="Hashikura N."/>
            <person name="Minami J."/>
            <person name="Xiao J.Z."/>
            <person name="Abe F."/>
        </authorList>
    </citation>
    <scope>NUCLEOTIDE SEQUENCE [LARGE SCALE GENOMIC DNA]</scope>
    <source>
        <strain evidence="3 4">MCC 0483</strain>
    </source>
</reference>
<feature type="domain" description="Glycosyl transferase family 1" evidence="2">
    <location>
        <begin position="173"/>
        <end position="327"/>
    </location>
</feature>
<dbReference type="Pfam" id="PF00534">
    <property type="entry name" value="Glycos_transf_1"/>
    <property type="match status" value="1"/>
</dbReference>
<evidence type="ECO:0000256" key="1">
    <source>
        <dbReference type="ARBA" id="ARBA00022679"/>
    </source>
</evidence>